<organism evidence="1 2">
    <name type="scientific">Ficus carica</name>
    <name type="common">Common fig</name>
    <dbReference type="NCBI Taxonomy" id="3494"/>
    <lineage>
        <taxon>Eukaryota</taxon>
        <taxon>Viridiplantae</taxon>
        <taxon>Streptophyta</taxon>
        <taxon>Embryophyta</taxon>
        <taxon>Tracheophyta</taxon>
        <taxon>Spermatophyta</taxon>
        <taxon>Magnoliopsida</taxon>
        <taxon>eudicotyledons</taxon>
        <taxon>Gunneridae</taxon>
        <taxon>Pentapetalae</taxon>
        <taxon>rosids</taxon>
        <taxon>fabids</taxon>
        <taxon>Rosales</taxon>
        <taxon>Moraceae</taxon>
        <taxon>Ficeae</taxon>
        <taxon>Ficus</taxon>
    </lineage>
</organism>
<evidence type="ECO:0000313" key="1">
    <source>
        <dbReference type="EMBL" id="GMN60654.1"/>
    </source>
</evidence>
<keyword evidence="2" id="KW-1185">Reference proteome</keyword>
<protein>
    <submittedName>
        <fullName evidence="1">Uncharacterized protein</fullName>
    </submittedName>
</protein>
<dbReference type="EMBL" id="BTGU01000101">
    <property type="protein sequence ID" value="GMN60654.1"/>
    <property type="molecule type" value="Genomic_DNA"/>
</dbReference>
<dbReference type="AlphaFoldDB" id="A0AA88DSJ2"/>
<dbReference type="Proteomes" id="UP001187192">
    <property type="component" value="Unassembled WGS sequence"/>
</dbReference>
<accession>A0AA88DSJ2</accession>
<sequence>MNGCWLGHQHLKDTANQVSTTPPTAYALCCYLPNVMVCDDMLWRVMLWYDMLCMFTNVKPPGKNKTSRMLCRADLPQRRLKWTAAFNHSLAMYHVVLAERKLTSYVYAVVWYQSRVPAIQFHSFATSATVLDVSSGYACQSSRRLVKEARARSLGQEDLERRFLNGFLDDSKGRPFVLAERKLTSYVYAVGKQPASNL</sequence>
<gene>
    <name evidence="1" type="ORF">TIFTF001_029744</name>
</gene>
<evidence type="ECO:0000313" key="2">
    <source>
        <dbReference type="Proteomes" id="UP001187192"/>
    </source>
</evidence>
<comment type="caution">
    <text evidence="1">The sequence shown here is derived from an EMBL/GenBank/DDBJ whole genome shotgun (WGS) entry which is preliminary data.</text>
</comment>
<proteinExistence type="predicted"/>
<name>A0AA88DSJ2_FICCA</name>
<reference evidence="1" key="1">
    <citation type="submission" date="2023-07" db="EMBL/GenBank/DDBJ databases">
        <title>draft genome sequence of fig (Ficus carica).</title>
        <authorList>
            <person name="Takahashi T."/>
            <person name="Nishimura K."/>
        </authorList>
    </citation>
    <scope>NUCLEOTIDE SEQUENCE</scope>
</reference>